<reference evidence="2" key="1">
    <citation type="journal article" date="2020" name="Stud. Mycol.">
        <title>101 Dothideomycetes genomes: a test case for predicting lifestyles and emergence of pathogens.</title>
        <authorList>
            <person name="Haridas S."/>
            <person name="Albert R."/>
            <person name="Binder M."/>
            <person name="Bloem J."/>
            <person name="Labutti K."/>
            <person name="Salamov A."/>
            <person name="Andreopoulos B."/>
            <person name="Baker S."/>
            <person name="Barry K."/>
            <person name="Bills G."/>
            <person name="Bluhm B."/>
            <person name="Cannon C."/>
            <person name="Castanera R."/>
            <person name="Culley D."/>
            <person name="Daum C."/>
            <person name="Ezra D."/>
            <person name="Gonzalez J."/>
            <person name="Henrissat B."/>
            <person name="Kuo A."/>
            <person name="Liang C."/>
            <person name="Lipzen A."/>
            <person name="Lutzoni F."/>
            <person name="Magnuson J."/>
            <person name="Mondo S."/>
            <person name="Nolan M."/>
            <person name="Ohm R."/>
            <person name="Pangilinan J."/>
            <person name="Park H.-J."/>
            <person name="Ramirez L."/>
            <person name="Alfaro M."/>
            <person name="Sun H."/>
            <person name="Tritt A."/>
            <person name="Yoshinaga Y."/>
            <person name="Zwiers L.-H."/>
            <person name="Turgeon B."/>
            <person name="Goodwin S."/>
            <person name="Spatafora J."/>
            <person name="Crous P."/>
            <person name="Grigoriev I."/>
        </authorList>
    </citation>
    <scope>NUCLEOTIDE SEQUENCE</scope>
    <source>
        <strain evidence="2">ATCC 36951</strain>
    </source>
</reference>
<organism evidence="2 3">
    <name type="scientific">Zasmidium cellare ATCC 36951</name>
    <dbReference type="NCBI Taxonomy" id="1080233"/>
    <lineage>
        <taxon>Eukaryota</taxon>
        <taxon>Fungi</taxon>
        <taxon>Dikarya</taxon>
        <taxon>Ascomycota</taxon>
        <taxon>Pezizomycotina</taxon>
        <taxon>Dothideomycetes</taxon>
        <taxon>Dothideomycetidae</taxon>
        <taxon>Mycosphaerellales</taxon>
        <taxon>Mycosphaerellaceae</taxon>
        <taxon>Zasmidium</taxon>
    </lineage>
</organism>
<accession>A0A6A6BVJ0</accession>
<evidence type="ECO:0000313" key="3">
    <source>
        <dbReference type="Proteomes" id="UP000799537"/>
    </source>
</evidence>
<dbReference type="SUPFAM" id="SSF54909">
    <property type="entry name" value="Dimeric alpha+beta barrel"/>
    <property type="match status" value="1"/>
</dbReference>
<dbReference type="Gene3D" id="3.30.70.100">
    <property type="match status" value="1"/>
</dbReference>
<keyword evidence="3" id="KW-1185">Reference proteome</keyword>
<sequence length="106" mass="11622">MPIVQLRTYTLKSASLAAAYAQRWKPTMASIAKHNITTRGVYLSETNPKQVVAVVEFKDGDDPDTKIGEYASSPAFKEDLGEIDLSSDFEVVDAQLLKPTSFSPGR</sequence>
<proteinExistence type="predicted"/>
<evidence type="ECO:0000313" key="2">
    <source>
        <dbReference type="EMBL" id="KAF2158817.1"/>
    </source>
</evidence>
<feature type="domain" description="NIPSNAP" evidence="1">
    <location>
        <begin position="5"/>
        <end position="104"/>
    </location>
</feature>
<gene>
    <name evidence="2" type="ORF">M409DRAFT_61324</name>
</gene>
<dbReference type="AlphaFoldDB" id="A0A6A6BVJ0"/>
<protein>
    <recommendedName>
        <fullName evidence="1">NIPSNAP domain-containing protein</fullName>
    </recommendedName>
</protein>
<dbReference type="GeneID" id="54567980"/>
<dbReference type="Pfam" id="PF07978">
    <property type="entry name" value="NIPSNAP"/>
    <property type="match status" value="1"/>
</dbReference>
<dbReference type="EMBL" id="ML993648">
    <property type="protein sequence ID" value="KAF2158817.1"/>
    <property type="molecule type" value="Genomic_DNA"/>
</dbReference>
<evidence type="ECO:0000259" key="1">
    <source>
        <dbReference type="Pfam" id="PF07978"/>
    </source>
</evidence>
<dbReference type="Proteomes" id="UP000799537">
    <property type="component" value="Unassembled WGS sequence"/>
</dbReference>
<name>A0A6A6BVJ0_ZASCE</name>
<dbReference type="RefSeq" id="XP_033659706.1">
    <property type="nucleotide sequence ID" value="XM_033814708.1"/>
</dbReference>
<dbReference type="InterPro" id="IPR011008">
    <property type="entry name" value="Dimeric_a/b-barrel"/>
</dbReference>
<dbReference type="InterPro" id="IPR012577">
    <property type="entry name" value="NIPSNAP"/>
</dbReference>